<name>A0A1M7ZNS1_9HYPH</name>
<protein>
    <recommendedName>
        <fullName evidence="4">Las17-binding protein actin regulator</fullName>
    </recommendedName>
</protein>
<sequence>MNIAQGWTAPTRRGVLAAATIAFLAGAAVSGAAAAAENNTLDGKPPVGTISLEQFQAGYIASAGGGQGVLNFQGQAVPFSIGGVGVGGLGAAETNAKGYVYGLKSLADFPGNYVQVRTGFAFGVFGGGDLTLKNDKGVTLKLKAKRKGLMLGFGGDVISITLDELKPANSR</sequence>
<accession>A0A1M7ZNS1</accession>
<keyword evidence="1" id="KW-0732">Signal</keyword>
<dbReference type="EMBL" id="FRXO01000005">
    <property type="protein sequence ID" value="SHO66306.1"/>
    <property type="molecule type" value="Genomic_DNA"/>
</dbReference>
<evidence type="ECO:0008006" key="4">
    <source>
        <dbReference type="Google" id="ProtNLM"/>
    </source>
</evidence>
<dbReference type="Proteomes" id="UP000186406">
    <property type="component" value="Unassembled WGS sequence"/>
</dbReference>
<dbReference type="PROSITE" id="PS51318">
    <property type="entry name" value="TAT"/>
    <property type="match status" value="1"/>
</dbReference>
<dbReference type="RefSeq" id="WP_073629950.1">
    <property type="nucleotide sequence ID" value="NZ_FRXO01000005.1"/>
</dbReference>
<organism evidence="2 3">
    <name type="scientific">Pseudoxanthobacter soli DSM 19599</name>
    <dbReference type="NCBI Taxonomy" id="1123029"/>
    <lineage>
        <taxon>Bacteria</taxon>
        <taxon>Pseudomonadati</taxon>
        <taxon>Pseudomonadota</taxon>
        <taxon>Alphaproteobacteria</taxon>
        <taxon>Hyphomicrobiales</taxon>
        <taxon>Segnochrobactraceae</taxon>
        <taxon>Pseudoxanthobacter</taxon>
    </lineage>
</organism>
<feature type="chain" id="PRO_5013088179" description="Las17-binding protein actin regulator" evidence="1">
    <location>
        <begin position="36"/>
        <end position="171"/>
    </location>
</feature>
<evidence type="ECO:0000313" key="3">
    <source>
        <dbReference type="Proteomes" id="UP000186406"/>
    </source>
</evidence>
<reference evidence="2 3" key="1">
    <citation type="submission" date="2016-12" db="EMBL/GenBank/DDBJ databases">
        <authorList>
            <person name="Song W.-J."/>
            <person name="Kurnit D.M."/>
        </authorList>
    </citation>
    <scope>NUCLEOTIDE SEQUENCE [LARGE SCALE GENOMIC DNA]</scope>
    <source>
        <strain evidence="2 3">DSM 19599</strain>
    </source>
</reference>
<dbReference type="AlphaFoldDB" id="A0A1M7ZNS1"/>
<feature type="signal peptide" evidence="1">
    <location>
        <begin position="1"/>
        <end position="35"/>
    </location>
</feature>
<dbReference type="OrthoDB" id="7068882at2"/>
<gene>
    <name evidence="2" type="ORF">SAMN02745172_02962</name>
</gene>
<keyword evidence="3" id="KW-1185">Reference proteome</keyword>
<dbReference type="InterPro" id="IPR006311">
    <property type="entry name" value="TAT_signal"/>
</dbReference>
<evidence type="ECO:0000256" key="1">
    <source>
        <dbReference type="SAM" id="SignalP"/>
    </source>
</evidence>
<proteinExistence type="predicted"/>
<evidence type="ECO:0000313" key="2">
    <source>
        <dbReference type="EMBL" id="SHO66306.1"/>
    </source>
</evidence>